<feature type="site" description="Interacts with free ubiquitin" evidence="9">
    <location>
        <position position="264"/>
    </location>
</feature>
<dbReference type="AlphaFoldDB" id="A0A0N5AAR6"/>
<protein>
    <recommendedName>
        <fullName evidence="7">Ubiquitin thioesterase</fullName>
        <ecNumber evidence="7">3.4.19.12</ecNumber>
    </recommendedName>
</protein>
<dbReference type="InterPro" id="IPR003323">
    <property type="entry name" value="OTU_dom"/>
</dbReference>
<feature type="site" description="Interacts with free ubiquitin" evidence="9">
    <location>
        <position position="222"/>
    </location>
</feature>
<name>A0A0N5AAR6_9BILA</name>
<proteinExistence type="inferred from homology"/>
<dbReference type="InterPro" id="IPR016615">
    <property type="entry name" value="Otubain"/>
</dbReference>
<feature type="active site" evidence="8">
    <location>
        <position position="268"/>
    </location>
</feature>
<feature type="active site" evidence="8">
    <location>
        <position position="88"/>
    </location>
</feature>
<dbReference type="GO" id="GO:0043130">
    <property type="term" value="F:ubiquitin binding"/>
    <property type="evidence" value="ECO:0007669"/>
    <property type="project" value="UniProtKB-UniRule"/>
</dbReference>
<dbReference type="WBParaSite" id="SMUV_0000124201-mRNA-1">
    <property type="protein sequence ID" value="SMUV_0000124201-mRNA-1"/>
    <property type="gene ID" value="SMUV_0000124201"/>
</dbReference>
<evidence type="ECO:0000256" key="2">
    <source>
        <dbReference type="ARBA" id="ARBA00006579"/>
    </source>
</evidence>
<dbReference type="Pfam" id="PF10275">
    <property type="entry name" value="Peptidase_C65"/>
    <property type="match status" value="1"/>
</dbReference>
<evidence type="ECO:0000256" key="5">
    <source>
        <dbReference type="ARBA" id="ARBA00022801"/>
    </source>
</evidence>
<dbReference type="GO" id="GO:0005634">
    <property type="term" value="C:nucleus"/>
    <property type="evidence" value="ECO:0007669"/>
    <property type="project" value="TreeGrafter"/>
</dbReference>
<reference evidence="12" key="1">
    <citation type="submission" date="2017-02" db="UniProtKB">
        <authorList>
            <consortium name="WormBaseParasite"/>
        </authorList>
    </citation>
    <scope>IDENTIFICATION</scope>
</reference>
<dbReference type="PIRSF" id="PIRSF013503">
    <property type="entry name" value="Ubiquitin_thioesterase_Otubain"/>
    <property type="match status" value="1"/>
</dbReference>
<evidence type="ECO:0000256" key="3">
    <source>
        <dbReference type="ARBA" id="ARBA00022670"/>
    </source>
</evidence>
<evidence type="ECO:0000313" key="11">
    <source>
        <dbReference type="Proteomes" id="UP000046393"/>
    </source>
</evidence>
<evidence type="ECO:0000313" key="12">
    <source>
        <dbReference type="WBParaSite" id="SMUV_0000124201-mRNA-1"/>
    </source>
</evidence>
<dbReference type="GO" id="GO:0006508">
    <property type="term" value="P:proteolysis"/>
    <property type="evidence" value="ECO:0007669"/>
    <property type="project" value="UniProtKB-KW"/>
</dbReference>
<feature type="active site" description="Nucleophile" evidence="8">
    <location>
        <position position="91"/>
    </location>
</feature>
<dbReference type="GO" id="GO:0004843">
    <property type="term" value="F:cysteine-type deubiquitinase activity"/>
    <property type="evidence" value="ECO:0007669"/>
    <property type="project" value="UniProtKB-UniRule"/>
</dbReference>
<evidence type="ECO:0000256" key="1">
    <source>
        <dbReference type="ARBA" id="ARBA00000707"/>
    </source>
</evidence>
<organism evidence="11 12">
    <name type="scientific">Syphacia muris</name>
    <dbReference type="NCBI Taxonomy" id="451379"/>
    <lineage>
        <taxon>Eukaryota</taxon>
        <taxon>Metazoa</taxon>
        <taxon>Ecdysozoa</taxon>
        <taxon>Nematoda</taxon>
        <taxon>Chromadorea</taxon>
        <taxon>Rhabditida</taxon>
        <taxon>Spirurina</taxon>
        <taxon>Oxyuridomorpha</taxon>
        <taxon>Oxyuroidea</taxon>
        <taxon>Oxyuridae</taxon>
        <taxon>Syphacia</taxon>
    </lineage>
</organism>
<feature type="site" description="Interacts with free ubiquitin" evidence="9">
    <location>
        <position position="269"/>
    </location>
</feature>
<dbReference type="SUPFAM" id="SSF54001">
    <property type="entry name" value="Cysteine proteinases"/>
    <property type="match status" value="1"/>
</dbReference>
<evidence type="ECO:0000256" key="8">
    <source>
        <dbReference type="PIRSR" id="PIRSR013503-1"/>
    </source>
</evidence>
<feature type="domain" description="OTU" evidence="10">
    <location>
        <begin position="80"/>
        <end position="275"/>
    </location>
</feature>
<dbReference type="InterPro" id="IPR038765">
    <property type="entry name" value="Papain-like_cys_pep_sf"/>
</dbReference>
<evidence type="ECO:0000256" key="7">
    <source>
        <dbReference type="PIRNR" id="PIRNR013503"/>
    </source>
</evidence>
<keyword evidence="5 7" id="KW-0378">Hydrolase</keyword>
<sequence>MSDDQKQIESDERLAEQLSRDEEILYEGTNKQNEEIEAEVKQTQPLVSKKEPISALVSVYDAQNSAEYFQKAKDLCSYYESLRRIRGDGNCFYRSILFAQLEAILKDVDERKRFTQICKGWRQRLLKLGFPEFTTNDFCDWFDELLDDINNGKVTEESLFASLNDDGTSNYYVIFFRLITSGYLRENAEMFEGFVEGGRTVEQFCKEEIEPMWKDCDHLAIISLTSAIEVSIRIEYMNRSAAPEGGYHHDFISHNIPPRLYFLYRPEHYDILYIRNKC</sequence>
<dbReference type="EC" id="3.4.19.12" evidence="7"/>
<dbReference type="STRING" id="451379.A0A0N5AAR6"/>
<evidence type="ECO:0000256" key="9">
    <source>
        <dbReference type="PIRSR" id="PIRSR013503-2"/>
    </source>
</evidence>
<dbReference type="GO" id="GO:0071108">
    <property type="term" value="P:protein K48-linked deubiquitination"/>
    <property type="evidence" value="ECO:0007669"/>
    <property type="project" value="TreeGrafter"/>
</dbReference>
<keyword evidence="4 7" id="KW-0833">Ubl conjugation pathway</keyword>
<dbReference type="InterPro" id="IPR019400">
    <property type="entry name" value="Peptidase_C65_otubain"/>
</dbReference>
<evidence type="ECO:0000259" key="10">
    <source>
        <dbReference type="PROSITE" id="PS50802"/>
    </source>
</evidence>
<evidence type="ECO:0000256" key="6">
    <source>
        <dbReference type="ARBA" id="ARBA00022807"/>
    </source>
</evidence>
<keyword evidence="6 7" id="KW-0788">Thiol protease</keyword>
<comment type="catalytic activity">
    <reaction evidence="1 7">
        <text>Thiol-dependent hydrolysis of ester, thioester, amide, peptide and isopeptide bonds formed by the C-terminal Gly of ubiquitin (a 76-residue protein attached to proteins as an intracellular targeting signal).</text>
        <dbReference type="EC" id="3.4.19.12"/>
    </reaction>
</comment>
<dbReference type="PANTHER" id="PTHR12931">
    <property type="entry name" value="UBIQUITIN THIOLESTERASE PROTEIN OTUB"/>
    <property type="match status" value="1"/>
</dbReference>
<keyword evidence="3 7" id="KW-0645">Protease</keyword>
<dbReference type="InterPro" id="IPR042467">
    <property type="entry name" value="Peptidase_C65_otubain_sub2"/>
</dbReference>
<accession>A0A0N5AAR6</accession>
<dbReference type="Proteomes" id="UP000046393">
    <property type="component" value="Unplaced"/>
</dbReference>
<dbReference type="FunFam" id="1.20.1300.20:FF:000001">
    <property type="entry name" value="Ubiquitin thioesterase OTUB1"/>
    <property type="match status" value="1"/>
</dbReference>
<dbReference type="PROSITE" id="PS50802">
    <property type="entry name" value="OTU"/>
    <property type="match status" value="1"/>
</dbReference>
<evidence type="ECO:0000256" key="4">
    <source>
        <dbReference type="ARBA" id="ARBA00022786"/>
    </source>
</evidence>
<dbReference type="InterPro" id="IPR042468">
    <property type="entry name" value="Peptidase_C65_otubain_sub1"/>
</dbReference>
<dbReference type="PANTHER" id="PTHR12931:SF15">
    <property type="entry name" value="UBIQUITIN THIOESTERASE OTUBAIN-LIKE"/>
    <property type="match status" value="1"/>
</dbReference>
<keyword evidence="11" id="KW-1185">Reference proteome</keyword>
<comment type="similarity">
    <text evidence="2 7">Belongs to the peptidase C65 family.</text>
</comment>
<dbReference type="Gene3D" id="3.30.200.60">
    <property type="entry name" value="Peptidase C65 Otubain, subdomain 1"/>
    <property type="match status" value="1"/>
</dbReference>
<dbReference type="Gene3D" id="1.20.1300.20">
    <property type="entry name" value="Peptidase C65 Otubain, subdomain 2"/>
    <property type="match status" value="1"/>
</dbReference>
<feature type="site" description="Interacts with free ubiquitin" evidence="9">
    <location>
        <position position="236"/>
    </location>
</feature>